<dbReference type="AlphaFoldDB" id="A0A1M5SKF0"/>
<gene>
    <name evidence="1" type="ORF">DSM01_2401</name>
    <name evidence="2" type="ORF">SAMN04487999_0075</name>
</gene>
<dbReference type="SUPFAM" id="SSF55961">
    <property type="entry name" value="Bet v1-like"/>
    <property type="match status" value="1"/>
</dbReference>
<evidence type="ECO:0000313" key="2">
    <source>
        <dbReference type="EMBL" id="SHH38969.1"/>
    </source>
</evidence>
<dbReference type="InterPro" id="IPR023393">
    <property type="entry name" value="START-like_dom_sf"/>
</dbReference>
<sequence>MKTIQYKKEIQAPATKVYRTMLGLDNIKTYEKWTAAFDPTSTYEGSWEKGSKIYFVGTDKEGNRGGMISEIVENIPNEFISIRHYGILKGTQEITEGPEVASWAGNLENYSFKEHQGITTVTVTSEVPEDYLDYFNTTWSKALDKLIELSEA</sequence>
<keyword evidence="4" id="KW-1185">Reference proteome</keyword>
<dbReference type="EMBL" id="FQXT01000001">
    <property type="protein sequence ID" value="SHH38969.1"/>
    <property type="molecule type" value="Genomic_DNA"/>
</dbReference>
<dbReference type="Gene3D" id="3.30.530.20">
    <property type="match status" value="1"/>
</dbReference>
<evidence type="ECO:0000313" key="3">
    <source>
        <dbReference type="Proteomes" id="UP000184240"/>
    </source>
</evidence>
<dbReference type="STRING" id="573501.SAMN04487999_0075"/>
<evidence type="ECO:0000313" key="4">
    <source>
        <dbReference type="Proteomes" id="UP000290037"/>
    </source>
</evidence>
<reference evidence="1 4" key="3">
    <citation type="submission" date="2018-07" db="EMBL/GenBank/DDBJ databases">
        <title>Leeuwenhoekiella genomics.</title>
        <authorList>
            <person name="Tahon G."/>
            <person name="Willems A."/>
        </authorList>
    </citation>
    <scope>NUCLEOTIDE SEQUENCE [LARGE SCALE GENOMIC DNA]</scope>
    <source>
        <strain evidence="1 4">LMG 24856</strain>
    </source>
</reference>
<protein>
    <recommendedName>
        <fullName evidence="5">Activator of Hsp90 ATPase homolog 1-like protein</fullName>
    </recommendedName>
</protein>
<organism evidence="2 3">
    <name type="scientific">Leeuwenhoekiella palythoae</name>
    <dbReference type="NCBI Taxonomy" id="573501"/>
    <lineage>
        <taxon>Bacteria</taxon>
        <taxon>Pseudomonadati</taxon>
        <taxon>Bacteroidota</taxon>
        <taxon>Flavobacteriia</taxon>
        <taxon>Flavobacteriales</taxon>
        <taxon>Flavobacteriaceae</taxon>
        <taxon>Leeuwenhoekiella</taxon>
    </lineage>
</organism>
<dbReference type="EMBL" id="QOVN01000004">
    <property type="protein sequence ID" value="RXG28939.1"/>
    <property type="molecule type" value="Genomic_DNA"/>
</dbReference>
<accession>A0A1M5SKF0</accession>
<reference evidence="2" key="1">
    <citation type="submission" date="2016-11" db="EMBL/GenBank/DDBJ databases">
        <authorList>
            <person name="Jaros S."/>
            <person name="Januszkiewicz K."/>
            <person name="Wedrychowicz H."/>
        </authorList>
    </citation>
    <scope>NUCLEOTIDE SEQUENCE [LARGE SCALE GENOMIC DNA]</scope>
    <source>
        <strain evidence="2">DSM 19859</strain>
    </source>
</reference>
<dbReference type="Proteomes" id="UP000184240">
    <property type="component" value="Unassembled WGS sequence"/>
</dbReference>
<dbReference type="RefSeq" id="WP_072979189.1">
    <property type="nucleotide sequence ID" value="NZ_FQXT01000001.1"/>
</dbReference>
<proteinExistence type="predicted"/>
<evidence type="ECO:0000313" key="1">
    <source>
        <dbReference type="EMBL" id="RXG28939.1"/>
    </source>
</evidence>
<name>A0A1M5SKF0_9FLAO</name>
<reference evidence="3" key="2">
    <citation type="submission" date="2016-11" db="EMBL/GenBank/DDBJ databases">
        <authorList>
            <person name="Varghese N."/>
            <person name="Submissions S."/>
        </authorList>
    </citation>
    <scope>NUCLEOTIDE SEQUENCE [LARGE SCALE GENOMIC DNA]</scope>
    <source>
        <strain evidence="3">DSM 19859</strain>
    </source>
</reference>
<dbReference type="Proteomes" id="UP000290037">
    <property type="component" value="Unassembled WGS sequence"/>
</dbReference>
<dbReference type="OrthoDB" id="2355173at2"/>
<evidence type="ECO:0008006" key="5">
    <source>
        <dbReference type="Google" id="ProtNLM"/>
    </source>
</evidence>